<keyword evidence="2" id="KW-1185">Reference proteome</keyword>
<dbReference type="InterPro" id="IPR036388">
    <property type="entry name" value="WH-like_DNA-bd_sf"/>
</dbReference>
<dbReference type="CDD" id="cd00090">
    <property type="entry name" value="HTH_ARSR"/>
    <property type="match status" value="1"/>
</dbReference>
<dbReference type="RefSeq" id="WP_084233832.1">
    <property type="nucleotide sequence ID" value="NZ_FWXW01000002.1"/>
</dbReference>
<dbReference type="AlphaFoldDB" id="A0A1W1ZKM6"/>
<gene>
    <name evidence="1" type="ORF">SAMN02745168_1211</name>
</gene>
<name>A0A1W1ZKM6_9FIRM</name>
<dbReference type="InterPro" id="IPR036390">
    <property type="entry name" value="WH_DNA-bd_sf"/>
</dbReference>
<dbReference type="Proteomes" id="UP000192790">
    <property type="component" value="Unassembled WGS sequence"/>
</dbReference>
<reference evidence="1 2" key="1">
    <citation type="submission" date="2017-04" db="EMBL/GenBank/DDBJ databases">
        <authorList>
            <person name="Afonso C.L."/>
            <person name="Miller P.J."/>
            <person name="Scott M.A."/>
            <person name="Spackman E."/>
            <person name="Goraichik I."/>
            <person name="Dimitrov K.M."/>
            <person name="Suarez D.L."/>
            <person name="Swayne D.E."/>
        </authorList>
    </citation>
    <scope>NUCLEOTIDE SEQUENCE [LARGE SCALE GENOMIC DNA]</scope>
    <source>
        <strain evidence="1 2">DSM 12816</strain>
    </source>
</reference>
<dbReference type="STRING" id="1122930.SAMN02745168_1211"/>
<dbReference type="InterPro" id="IPR011991">
    <property type="entry name" value="ArsR-like_HTH"/>
</dbReference>
<organism evidence="1 2">
    <name type="scientific">Papillibacter cinnamivorans DSM 12816</name>
    <dbReference type="NCBI Taxonomy" id="1122930"/>
    <lineage>
        <taxon>Bacteria</taxon>
        <taxon>Bacillati</taxon>
        <taxon>Bacillota</taxon>
        <taxon>Clostridia</taxon>
        <taxon>Eubacteriales</taxon>
        <taxon>Oscillospiraceae</taxon>
        <taxon>Papillibacter</taxon>
    </lineage>
</organism>
<proteinExistence type="predicted"/>
<protein>
    <submittedName>
        <fullName evidence="1">Helix-turn-helix domain-containing protein</fullName>
    </submittedName>
</protein>
<evidence type="ECO:0000313" key="2">
    <source>
        <dbReference type="Proteomes" id="UP000192790"/>
    </source>
</evidence>
<evidence type="ECO:0000313" key="1">
    <source>
        <dbReference type="EMBL" id="SMC49105.1"/>
    </source>
</evidence>
<dbReference type="EMBL" id="FWXW01000002">
    <property type="protein sequence ID" value="SMC49105.1"/>
    <property type="molecule type" value="Genomic_DNA"/>
</dbReference>
<dbReference type="OrthoDB" id="1850078at2"/>
<dbReference type="Gene3D" id="1.10.10.10">
    <property type="entry name" value="Winged helix-like DNA-binding domain superfamily/Winged helix DNA-binding domain"/>
    <property type="match status" value="1"/>
</dbReference>
<sequence>MKTVVLSGEKELRIFSLPLRQRILREMSRLGTPVTAKEIADRLGITPSSAQHHMTKLASIGLLEQDHTELIHGIQAKFMRLTNVTVSIGQQYADDLSSSRDAVMRRLLLDAYDGYLKAVEKARARGISEQPGAEKYADVMSSVVHLTDEQANSLRDLVSDYLKNCGRAGENTHPWEAAFLFYRMDLVESAGEGQENK</sequence>
<dbReference type="SUPFAM" id="SSF46785">
    <property type="entry name" value="Winged helix' DNA-binding domain"/>
    <property type="match status" value="1"/>
</dbReference>
<dbReference type="Pfam" id="PF12840">
    <property type="entry name" value="HTH_20"/>
    <property type="match status" value="1"/>
</dbReference>
<accession>A0A1W1ZKM6</accession>